<accession>A0A7W5D2K4</accession>
<dbReference type="InterPro" id="IPR039564">
    <property type="entry name" value="Peptidase_C39-like"/>
</dbReference>
<comment type="caution">
    <text evidence="3">The sequence shown here is derived from an EMBL/GenBank/DDBJ whole genome shotgun (WGS) entry which is preliminary data.</text>
</comment>
<dbReference type="RefSeq" id="WP_214647035.1">
    <property type="nucleotide sequence ID" value="NZ_CANSOV010000002.1"/>
</dbReference>
<proteinExistence type="predicted"/>
<dbReference type="GeneID" id="93357746"/>
<gene>
    <name evidence="3" type="ORF">FHR31_001109</name>
</gene>
<feature type="domain" description="Peptidase C39-like" evidence="2">
    <location>
        <begin position="117"/>
        <end position="250"/>
    </location>
</feature>
<keyword evidence="1" id="KW-1133">Transmembrane helix</keyword>
<reference evidence="3 4" key="1">
    <citation type="submission" date="2020-08" db="EMBL/GenBank/DDBJ databases">
        <title>Sequencing the genomes of 1000 actinobacteria strains.</title>
        <authorList>
            <person name="Klenk H.-P."/>
        </authorList>
    </citation>
    <scope>NUCLEOTIDE SEQUENCE [LARGE SCALE GENOMIC DNA]</scope>
    <source>
        <strain evidence="3 4">DSM 22242</strain>
    </source>
</reference>
<dbReference type="Gene3D" id="3.90.70.10">
    <property type="entry name" value="Cysteine proteinases"/>
    <property type="match status" value="1"/>
</dbReference>
<dbReference type="EMBL" id="JACHYA010000003">
    <property type="protein sequence ID" value="MBB3171291.1"/>
    <property type="molecule type" value="Genomic_DNA"/>
</dbReference>
<evidence type="ECO:0000259" key="2">
    <source>
        <dbReference type="Pfam" id="PF13529"/>
    </source>
</evidence>
<sequence>MQDFRQEEEQRQLLSRDCYQRTAVGRAPVRRGAPDCRRGWSASAARRGRGAWLGERGPLIALVGACIAVPLLLVAVFSLTTNGGAGMYGAAVPATGGWQPSDVQPDSTPKEMWKKGEVPYLFQIDPQWAEAPYAGSTVGEAGCGPTALTMAYIALTGSKDYDPPKMAQFSEDNGFLDGGLTTWTFMTEGAQKLGLKSKELPADAAQVARAVGEGHPVILTLGPGDFTSTGHFVVVAAIDSDGNWVIRDPNSPERSSRSWDPQRVLGQCRNLWEISPGGWF</sequence>
<feature type="transmembrane region" description="Helical" evidence="1">
    <location>
        <begin position="59"/>
        <end position="79"/>
    </location>
</feature>
<name>A0A7W5D2K4_9ACTN</name>
<keyword evidence="1" id="KW-0812">Transmembrane</keyword>
<dbReference type="Proteomes" id="UP000530850">
    <property type="component" value="Unassembled WGS sequence"/>
</dbReference>
<protein>
    <recommendedName>
        <fullName evidence="2">Peptidase C39-like domain-containing protein</fullName>
    </recommendedName>
</protein>
<evidence type="ECO:0000313" key="3">
    <source>
        <dbReference type="EMBL" id="MBB3171291.1"/>
    </source>
</evidence>
<organism evidence="3 4">
    <name type="scientific">Parvibacter caecicola</name>
    <dbReference type="NCBI Taxonomy" id="747645"/>
    <lineage>
        <taxon>Bacteria</taxon>
        <taxon>Bacillati</taxon>
        <taxon>Actinomycetota</taxon>
        <taxon>Coriobacteriia</taxon>
        <taxon>Coriobacteriales</taxon>
        <taxon>Coriobacteriaceae</taxon>
        <taxon>Parvibacter</taxon>
    </lineage>
</organism>
<dbReference type="Pfam" id="PF13529">
    <property type="entry name" value="Peptidase_C39_2"/>
    <property type="match status" value="1"/>
</dbReference>
<dbReference type="AlphaFoldDB" id="A0A7W5D2K4"/>
<evidence type="ECO:0000256" key="1">
    <source>
        <dbReference type="SAM" id="Phobius"/>
    </source>
</evidence>
<keyword evidence="1" id="KW-0472">Membrane</keyword>
<evidence type="ECO:0000313" key="4">
    <source>
        <dbReference type="Proteomes" id="UP000530850"/>
    </source>
</evidence>